<dbReference type="OrthoDB" id="5317514at2759"/>
<keyword evidence="4" id="KW-0325">Glycoprotein</keyword>
<feature type="compositionally biased region" description="Polar residues" evidence="5">
    <location>
        <begin position="70"/>
        <end position="86"/>
    </location>
</feature>
<dbReference type="AlphaFoldDB" id="A0A0T6AUZ6"/>
<feature type="compositionally biased region" description="Low complexity" evidence="5">
    <location>
        <begin position="225"/>
        <end position="238"/>
    </location>
</feature>
<comment type="caution">
    <text evidence="8">The sequence shown here is derived from an EMBL/GenBank/DDBJ whole genome shotgun (WGS) entry which is preliminary data.</text>
</comment>
<accession>A0A0T6AUZ6</accession>
<keyword evidence="6" id="KW-0812">Transmembrane</keyword>
<dbReference type="Gene3D" id="1.20.5.930">
    <property type="entry name" value="Bicelle-embedded integrin alpha(iib) transmembrane segment"/>
    <property type="match status" value="1"/>
</dbReference>
<dbReference type="InterPro" id="IPR048286">
    <property type="entry name" value="Integrin_alpha_Ig-like_3"/>
</dbReference>
<feature type="compositionally biased region" description="Polar residues" evidence="5">
    <location>
        <begin position="120"/>
        <end position="142"/>
    </location>
</feature>
<dbReference type="GO" id="GO:0007229">
    <property type="term" value="P:integrin-mediated signaling pathway"/>
    <property type="evidence" value="ECO:0007669"/>
    <property type="project" value="UniProtKB-KW"/>
</dbReference>
<dbReference type="GO" id="GO:0005178">
    <property type="term" value="F:integrin binding"/>
    <property type="evidence" value="ECO:0007669"/>
    <property type="project" value="TreeGrafter"/>
</dbReference>
<comment type="subcellular location">
    <subcellularLocation>
        <location evidence="1">Membrane</location>
        <topology evidence="1">Single-pass type I membrane protein</topology>
    </subcellularLocation>
</comment>
<dbReference type="SUPFAM" id="SSF69179">
    <property type="entry name" value="Integrin domains"/>
    <property type="match status" value="1"/>
</dbReference>
<organism evidence="8 9">
    <name type="scientific">Oryctes borbonicus</name>
    <dbReference type="NCBI Taxonomy" id="1629725"/>
    <lineage>
        <taxon>Eukaryota</taxon>
        <taxon>Metazoa</taxon>
        <taxon>Ecdysozoa</taxon>
        <taxon>Arthropoda</taxon>
        <taxon>Hexapoda</taxon>
        <taxon>Insecta</taxon>
        <taxon>Pterygota</taxon>
        <taxon>Neoptera</taxon>
        <taxon>Endopterygota</taxon>
        <taxon>Coleoptera</taxon>
        <taxon>Polyphaga</taxon>
        <taxon>Scarabaeiformia</taxon>
        <taxon>Scarabaeidae</taxon>
        <taxon>Dynastinae</taxon>
        <taxon>Oryctes</taxon>
    </lineage>
</organism>
<dbReference type="Pfam" id="PF00357">
    <property type="entry name" value="Integrin_alpha"/>
    <property type="match status" value="1"/>
</dbReference>
<feature type="region of interest" description="Disordered" evidence="5">
    <location>
        <begin position="175"/>
        <end position="199"/>
    </location>
</feature>
<name>A0A0T6AUZ6_9SCAR</name>
<dbReference type="GO" id="GO:0007157">
    <property type="term" value="P:heterophilic cell-cell adhesion via plasma membrane cell adhesion molecules"/>
    <property type="evidence" value="ECO:0007669"/>
    <property type="project" value="UniProtKB-ARBA"/>
</dbReference>
<keyword evidence="6" id="KW-1133">Transmembrane helix</keyword>
<dbReference type="InterPro" id="IPR032695">
    <property type="entry name" value="Integrin_dom_sf"/>
</dbReference>
<feature type="compositionally biased region" description="Basic and acidic residues" evidence="5">
    <location>
        <begin position="437"/>
        <end position="458"/>
    </location>
</feature>
<feature type="compositionally biased region" description="Polar residues" evidence="5">
    <location>
        <begin position="459"/>
        <end position="474"/>
    </location>
</feature>
<dbReference type="Pfam" id="PF20806">
    <property type="entry name" value="Integrin_A_Ig_3"/>
    <property type="match status" value="1"/>
</dbReference>
<dbReference type="PANTHER" id="PTHR23220:SF133">
    <property type="entry name" value="INTEGRIN ALPHA-PS2"/>
    <property type="match status" value="1"/>
</dbReference>
<sequence length="650" mass="71197">MYLLEPPHVLGNVRCEGADFNYQGYFVERRNKTIWEAFDIDVSREVTSVTSEVTRTQGGILIEENEKKFSASSDDTIQQSSVSGNNEKFEKATGDASGILSEREEQRGHSTGVDAGGHSTLVTTSGQGSQVTKTETFSNSSRGPGGAVYTYTKNTTITLGPHGEVIRNETSYYGDKQNVHGQQSGAQTTSGRGSVRLTTDEVYEPPYSSVEYEIAEPNTSYGSTAGHHQYQPGQGQHAQHYDSNYNVVNRGNYHQGQSQSQGSHQGSGHYEGSHQGSAHQEGSHHASAHYEGSHQGSAHHEGSHQGGAHYESSQHQSGNGQHFGGQAGHGQHYSSHYQSGGQNVGGQSGQGQAVHSYSYNRTHDYGQPVINAATLGQDGKVGLIDLGVMTKTNDESLLDGQNNAFGEQNIHQGRYDPDLGKIVYNTPRQHGGYKSRTFSEEKSGHYDSGNNDHHRDSGKNYQTSHSETRWSQSGPHIHTEHIESTNLNRKKRQTKDDYDLAKEASCKATKCKYIKCYVGPMRKDEDATIAIRTRINVNTLKNISSSHNISFSTMMVGRITSVPFIGIPSEKETVKYEVTTSVAAPESDVKPDVVPLWVVVLSAVAGALILLLLIFFFYKCGFFKRNRPSNVAERQPLNRNGHYSSGDEAL</sequence>
<keyword evidence="2" id="KW-0401">Integrin</keyword>
<evidence type="ECO:0000256" key="6">
    <source>
        <dbReference type="SAM" id="Phobius"/>
    </source>
</evidence>
<evidence type="ECO:0000256" key="4">
    <source>
        <dbReference type="ARBA" id="ARBA00023180"/>
    </source>
</evidence>
<evidence type="ECO:0000256" key="1">
    <source>
        <dbReference type="ARBA" id="ARBA00004479"/>
    </source>
</evidence>
<dbReference type="PANTHER" id="PTHR23220">
    <property type="entry name" value="INTEGRIN ALPHA"/>
    <property type="match status" value="1"/>
</dbReference>
<reference evidence="8 9" key="1">
    <citation type="submission" date="2015-09" db="EMBL/GenBank/DDBJ databases">
        <title>Draft genome of the scarab beetle Oryctes borbonicus.</title>
        <authorList>
            <person name="Meyer J.M."/>
            <person name="Markov G.V."/>
            <person name="Baskaran P."/>
            <person name="Herrmann M."/>
            <person name="Sommer R.J."/>
            <person name="Roedelsperger C."/>
        </authorList>
    </citation>
    <scope>NUCLEOTIDE SEQUENCE [LARGE SCALE GENOMIC DNA]</scope>
    <source>
        <strain evidence="8">OB123</strain>
        <tissue evidence="8">Whole animal</tissue>
    </source>
</reference>
<dbReference type="PROSITE" id="PS00242">
    <property type="entry name" value="INTEGRIN_ALPHA"/>
    <property type="match status" value="1"/>
</dbReference>
<evidence type="ECO:0000259" key="7">
    <source>
        <dbReference type="Pfam" id="PF20806"/>
    </source>
</evidence>
<proteinExistence type="predicted"/>
<dbReference type="GO" id="GO:0033627">
    <property type="term" value="P:cell adhesion mediated by integrin"/>
    <property type="evidence" value="ECO:0007669"/>
    <property type="project" value="TreeGrafter"/>
</dbReference>
<dbReference type="GO" id="GO:0008305">
    <property type="term" value="C:integrin complex"/>
    <property type="evidence" value="ECO:0007669"/>
    <property type="project" value="TreeGrafter"/>
</dbReference>
<evidence type="ECO:0000313" key="9">
    <source>
        <dbReference type="Proteomes" id="UP000051574"/>
    </source>
</evidence>
<dbReference type="GO" id="GO:0009897">
    <property type="term" value="C:external side of plasma membrane"/>
    <property type="evidence" value="ECO:0007669"/>
    <property type="project" value="TreeGrafter"/>
</dbReference>
<dbReference type="Proteomes" id="UP000051574">
    <property type="component" value="Unassembled WGS sequence"/>
</dbReference>
<keyword evidence="3 6" id="KW-0472">Membrane</keyword>
<feature type="region of interest" description="Disordered" evidence="5">
    <location>
        <begin position="218"/>
        <end position="353"/>
    </location>
</feature>
<feature type="region of interest" description="Disordered" evidence="5">
    <location>
        <begin position="426"/>
        <end position="494"/>
    </location>
</feature>
<feature type="compositionally biased region" description="Low complexity" evidence="5">
    <location>
        <begin position="254"/>
        <end position="277"/>
    </location>
</feature>
<feature type="compositionally biased region" description="Polar residues" evidence="5">
    <location>
        <begin position="179"/>
        <end position="192"/>
    </location>
</feature>
<evidence type="ECO:0000256" key="3">
    <source>
        <dbReference type="ARBA" id="ARBA00023136"/>
    </source>
</evidence>
<evidence type="ECO:0000313" key="8">
    <source>
        <dbReference type="EMBL" id="KRT78959.1"/>
    </source>
</evidence>
<gene>
    <name evidence="8" type="ORF">AMK59_7354</name>
</gene>
<dbReference type="EMBL" id="LJIG01022741">
    <property type="protein sequence ID" value="KRT78959.1"/>
    <property type="molecule type" value="Genomic_DNA"/>
</dbReference>
<keyword evidence="9" id="KW-1185">Reference proteome</keyword>
<dbReference type="GO" id="GO:0007160">
    <property type="term" value="P:cell-matrix adhesion"/>
    <property type="evidence" value="ECO:0007669"/>
    <property type="project" value="TreeGrafter"/>
</dbReference>
<dbReference type="InterPro" id="IPR018184">
    <property type="entry name" value="Integrin_alpha_C_CS"/>
</dbReference>
<feature type="region of interest" description="Disordered" evidence="5">
    <location>
        <begin position="70"/>
        <end position="145"/>
    </location>
</feature>
<feature type="domain" description="Integrin alpha third immunoglobulin-like" evidence="7">
    <location>
        <begin position="466"/>
        <end position="582"/>
    </location>
</feature>
<protein>
    <recommendedName>
        <fullName evidence="7">Integrin alpha third immunoglobulin-like domain-containing protein</fullName>
    </recommendedName>
</protein>
<evidence type="ECO:0000256" key="2">
    <source>
        <dbReference type="ARBA" id="ARBA00023037"/>
    </source>
</evidence>
<evidence type="ECO:0000256" key="5">
    <source>
        <dbReference type="SAM" id="MobiDB-lite"/>
    </source>
</evidence>
<dbReference type="Gene3D" id="2.60.40.1530">
    <property type="entry name" value="ntegrin, alpha v. Chain A, domain 4"/>
    <property type="match status" value="1"/>
</dbReference>
<feature type="transmembrane region" description="Helical" evidence="6">
    <location>
        <begin position="596"/>
        <end position="618"/>
    </location>
</feature>